<evidence type="ECO:0000256" key="2">
    <source>
        <dbReference type="ARBA" id="ARBA00022692"/>
    </source>
</evidence>
<reference evidence="12 13" key="1">
    <citation type="journal article" date="2016" name="Genome Biol. Evol.">
        <title>Gene Family Evolution Reflects Adaptation to Soil Environmental Stressors in the Genome of the Collembolan Orchesella cincta.</title>
        <authorList>
            <person name="Faddeeva-Vakhrusheva A."/>
            <person name="Derks M.F."/>
            <person name="Anvar S.Y."/>
            <person name="Agamennone V."/>
            <person name="Suring W."/>
            <person name="Smit S."/>
            <person name="van Straalen N.M."/>
            <person name="Roelofs D."/>
        </authorList>
    </citation>
    <scope>NUCLEOTIDE SEQUENCE [LARGE SCALE GENOMIC DNA]</scope>
    <source>
        <tissue evidence="12">Mixed pool</tissue>
    </source>
</reference>
<dbReference type="OrthoDB" id="2150267at2759"/>
<keyword evidence="5 10" id="KW-0472">Membrane</keyword>
<keyword evidence="2 10" id="KW-0812">Transmembrane</keyword>
<evidence type="ECO:0000256" key="9">
    <source>
        <dbReference type="SAM" id="MobiDB-lite"/>
    </source>
</evidence>
<dbReference type="InterPro" id="IPR017978">
    <property type="entry name" value="GPCR_3_C"/>
</dbReference>
<evidence type="ECO:0000256" key="10">
    <source>
        <dbReference type="SAM" id="Phobius"/>
    </source>
</evidence>
<feature type="compositionally biased region" description="Basic residues" evidence="9">
    <location>
        <begin position="346"/>
        <end position="357"/>
    </location>
</feature>
<dbReference type="PANTHER" id="PTHR10519">
    <property type="entry name" value="GABA-B RECEPTOR"/>
    <property type="match status" value="1"/>
</dbReference>
<keyword evidence="3 10" id="KW-1133">Transmembrane helix</keyword>
<keyword evidence="13" id="KW-1185">Reference proteome</keyword>
<evidence type="ECO:0000259" key="11">
    <source>
        <dbReference type="PROSITE" id="PS50259"/>
    </source>
</evidence>
<evidence type="ECO:0000256" key="4">
    <source>
        <dbReference type="ARBA" id="ARBA00023040"/>
    </source>
</evidence>
<feature type="transmembrane region" description="Helical" evidence="10">
    <location>
        <begin position="5"/>
        <end position="24"/>
    </location>
</feature>
<name>A0A1D2M148_ORCCI</name>
<dbReference type="InterPro" id="IPR002455">
    <property type="entry name" value="GPCR3_GABA-B"/>
</dbReference>
<dbReference type="Pfam" id="PF00003">
    <property type="entry name" value="7tm_3"/>
    <property type="match status" value="1"/>
</dbReference>
<feature type="compositionally biased region" description="Polar residues" evidence="9">
    <location>
        <begin position="334"/>
        <end position="344"/>
    </location>
</feature>
<evidence type="ECO:0000256" key="7">
    <source>
        <dbReference type="ARBA" id="ARBA00023180"/>
    </source>
</evidence>
<comment type="subcellular location">
    <subcellularLocation>
        <location evidence="1">Membrane</location>
        <topology evidence="1">Multi-pass membrane protein</topology>
    </subcellularLocation>
</comment>
<dbReference type="PANTHER" id="PTHR10519:SF74">
    <property type="entry name" value="GAMMA-AMINOBUTYRIC ACID TYPE B RECEPTOR SUBUNIT 2"/>
    <property type="match status" value="1"/>
</dbReference>
<organism evidence="12 13">
    <name type="scientific">Orchesella cincta</name>
    <name type="common">Springtail</name>
    <name type="synonym">Podura cincta</name>
    <dbReference type="NCBI Taxonomy" id="48709"/>
    <lineage>
        <taxon>Eukaryota</taxon>
        <taxon>Metazoa</taxon>
        <taxon>Ecdysozoa</taxon>
        <taxon>Arthropoda</taxon>
        <taxon>Hexapoda</taxon>
        <taxon>Collembola</taxon>
        <taxon>Entomobryomorpha</taxon>
        <taxon>Entomobryoidea</taxon>
        <taxon>Orchesellidae</taxon>
        <taxon>Orchesellinae</taxon>
        <taxon>Orchesella</taxon>
    </lineage>
</organism>
<evidence type="ECO:0000256" key="5">
    <source>
        <dbReference type="ARBA" id="ARBA00023136"/>
    </source>
</evidence>
<evidence type="ECO:0000256" key="6">
    <source>
        <dbReference type="ARBA" id="ARBA00023170"/>
    </source>
</evidence>
<dbReference type="PRINTS" id="PR01176">
    <property type="entry name" value="GABABRECEPTR"/>
</dbReference>
<feature type="transmembrane region" description="Helical" evidence="10">
    <location>
        <begin position="184"/>
        <end position="206"/>
    </location>
</feature>
<keyword evidence="6 12" id="KW-0675">Receptor</keyword>
<evidence type="ECO:0000256" key="3">
    <source>
        <dbReference type="ARBA" id="ARBA00022989"/>
    </source>
</evidence>
<evidence type="ECO:0000313" key="12">
    <source>
        <dbReference type="EMBL" id="ODM86696.1"/>
    </source>
</evidence>
<dbReference type="GO" id="GO:0004965">
    <property type="term" value="F:G protein-coupled GABA receptor activity"/>
    <property type="evidence" value="ECO:0007669"/>
    <property type="project" value="InterPro"/>
</dbReference>
<dbReference type="Proteomes" id="UP000094527">
    <property type="component" value="Unassembled WGS sequence"/>
</dbReference>
<dbReference type="AlphaFoldDB" id="A0A1D2M148"/>
<dbReference type="STRING" id="48709.A0A1D2M148"/>
<feature type="region of interest" description="Disordered" evidence="9">
    <location>
        <begin position="224"/>
        <end position="245"/>
    </location>
</feature>
<dbReference type="EMBL" id="LJIJ01007620">
    <property type="protein sequence ID" value="ODM86696.1"/>
    <property type="molecule type" value="Genomic_DNA"/>
</dbReference>
<protein>
    <submittedName>
        <fullName evidence="12">Gamma-aminobutyric acid type B receptor subunit 2</fullName>
    </submittedName>
</protein>
<feature type="domain" description="G-protein coupled receptors family 3 profile" evidence="11">
    <location>
        <begin position="1"/>
        <end position="228"/>
    </location>
</feature>
<dbReference type="OMA" id="KCHMERI"/>
<evidence type="ECO:0000313" key="13">
    <source>
        <dbReference type="Proteomes" id="UP000094527"/>
    </source>
</evidence>
<evidence type="ECO:0000256" key="1">
    <source>
        <dbReference type="ARBA" id="ARBA00004141"/>
    </source>
</evidence>
<gene>
    <name evidence="12" type="ORF">Ocin01_19986</name>
</gene>
<accession>A0A1D2M148</accession>
<keyword evidence="8" id="KW-0807">Transducer</keyword>
<feature type="transmembrane region" description="Helical" evidence="10">
    <location>
        <begin position="44"/>
        <end position="63"/>
    </location>
</feature>
<sequence>MSSPYLNNLIIIGCMFTYTSVIILGLDSKLTSIEAFPYICTARAWILMAGFTLAFGSMFSKTWRVHSIFTNVKLNKKVIKDMQLFIVVGILLAIDFAIMTTWHFTDPMVRDTKKLEAYNNPNNDDIMIIGERVLQVALFGCFLAWETRSVSIPALKDSKYIGMRVYNSVLGAPLSHVLTDKHDASFLIISVFIIFCTTATLCLVFLPKIIELKRNPKGTVEKRLRPTIKPPSTTRRASGLRCTKPSSKLRSSKIKRLESKSERSTMRFRHLPRFSDDAQDILHDAMHNLALPKSEVLKKEDTDVSSLYSLNSDGGEDMFIVFPNNQRLMSNKTMNLSTGNQPPNTGRRHRARRTTAD</sequence>
<keyword evidence="7" id="KW-0325">Glycoprotein</keyword>
<keyword evidence="4" id="KW-0297">G-protein coupled receptor</keyword>
<dbReference type="GO" id="GO:0007214">
    <property type="term" value="P:gamma-aminobutyric acid signaling pathway"/>
    <property type="evidence" value="ECO:0007669"/>
    <property type="project" value="TreeGrafter"/>
</dbReference>
<dbReference type="GO" id="GO:0038039">
    <property type="term" value="C:G protein-coupled receptor heterodimeric complex"/>
    <property type="evidence" value="ECO:0007669"/>
    <property type="project" value="TreeGrafter"/>
</dbReference>
<proteinExistence type="predicted"/>
<evidence type="ECO:0000256" key="8">
    <source>
        <dbReference type="ARBA" id="ARBA00023224"/>
    </source>
</evidence>
<dbReference type="PROSITE" id="PS50259">
    <property type="entry name" value="G_PROTEIN_RECEP_F3_4"/>
    <property type="match status" value="1"/>
</dbReference>
<feature type="transmembrane region" description="Helical" evidence="10">
    <location>
        <begin position="84"/>
        <end position="104"/>
    </location>
</feature>
<feature type="region of interest" description="Disordered" evidence="9">
    <location>
        <begin position="334"/>
        <end position="357"/>
    </location>
</feature>
<comment type="caution">
    <text evidence="12">The sequence shown here is derived from an EMBL/GenBank/DDBJ whole genome shotgun (WGS) entry which is preliminary data.</text>
</comment>